<evidence type="ECO:0000313" key="3">
    <source>
        <dbReference type="EMBL" id="GAA5175685.1"/>
    </source>
</evidence>
<reference evidence="4" key="1">
    <citation type="journal article" date="2019" name="Int. J. Syst. Evol. Microbiol.">
        <title>The Global Catalogue of Microorganisms (GCM) 10K type strain sequencing project: providing services to taxonomists for standard genome sequencing and annotation.</title>
        <authorList>
            <consortium name="The Broad Institute Genomics Platform"/>
            <consortium name="The Broad Institute Genome Sequencing Center for Infectious Disease"/>
            <person name="Wu L."/>
            <person name="Ma J."/>
        </authorList>
    </citation>
    <scope>NUCLEOTIDE SEQUENCE [LARGE SCALE GENOMIC DNA]</scope>
    <source>
        <strain evidence="4">JCM 18303</strain>
    </source>
</reference>
<protein>
    <submittedName>
        <fullName evidence="3">SDR family oxidoreductase</fullName>
    </submittedName>
</protein>
<dbReference type="PROSITE" id="PS00061">
    <property type="entry name" value="ADH_SHORT"/>
    <property type="match status" value="1"/>
</dbReference>
<evidence type="ECO:0000256" key="2">
    <source>
        <dbReference type="ARBA" id="ARBA00023002"/>
    </source>
</evidence>
<dbReference type="Proteomes" id="UP001428817">
    <property type="component" value="Unassembled WGS sequence"/>
</dbReference>
<keyword evidence="4" id="KW-1185">Reference proteome</keyword>
<comment type="similarity">
    <text evidence="1">Belongs to the short-chain dehydrogenases/reductases (SDR) family.</text>
</comment>
<dbReference type="InterPro" id="IPR036291">
    <property type="entry name" value="NAD(P)-bd_dom_sf"/>
</dbReference>
<proteinExistence type="inferred from homology"/>
<dbReference type="PANTHER" id="PTHR42760">
    <property type="entry name" value="SHORT-CHAIN DEHYDROGENASES/REDUCTASES FAMILY MEMBER"/>
    <property type="match status" value="1"/>
</dbReference>
<comment type="caution">
    <text evidence="3">The sequence shown here is derived from an EMBL/GenBank/DDBJ whole genome shotgun (WGS) entry which is preliminary data.</text>
</comment>
<organism evidence="3 4">
    <name type="scientific">Pseudonocardia eucalypti</name>
    <dbReference type="NCBI Taxonomy" id="648755"/>
    <lineage>
        <taxon>Bacteria</taxon>
        <taxon>Bacillati</taxon>
        <taxon>Actinomycetota</taxon>
        <taxon>Actinomycetes</taxon>
        <taxon>Pseudonocardiales</taxon>
        <taxon>Pseudonocardiaceae</taxon>
        <taxon>Pseudonocardia</taxon>
    </lineage>
</organism>
<dbReference type="EMBL" id="BAABJP010000067">
    <property type="protein sequence ID" value="GAA5175685.1"/>
    <property type="molecule type" value="Genomic_DNA"/>
</dbReference>
<dbReference type="CDD" id="cd05233">
    <property type="entry name" value="SDR_c"/>
    <property type="match status" value="1"/>
</dbReference>
<dbReference type="PANTHER" id="PTHR42760:SF133">
    <property type="entry name" value="3-OXOACYL-[ACYL-CARRIER-PROTEIN] REDUCTASE"/>
    <property type="match status" value="1"/>
</dbReference>
<sequence>MSESLLDKAVVITGGGTGIGRVAAHKFADEGARVLVVGRSAGSLKETAEGRANISVATADVAAPSGPDDIVSAAESALGGIDVLVNNAAITRPQALGEIDRDVAVTQLHTNLLGPLLLTQRALPHLVAARGTVVNVTSVSGARGWPANSVYGGTKVALDFMTRTWAVELGSRGVRVVSVAPGVTQTPMLEHAGFTQEQMETSREFFLSRIPLGRIADPEEIARWIVRVADPGASYLTGAVLRVDGGINVA</sequence>
<dbReference type="Gene3D" id="3.40.50.720">
    <property type="entry name" value="NAD(P)-binding Rossmann-like Domain"/>
    <property type="match status" value="1"/>
</dbReference>
<accession>A0ABP9RED8</accession>
<dbReference type="SUPFAM" id="SSF51735">
    <property type="entry name" value="NAD(P)-binding Rossmann-fold domains"/>
    <property type="match status" value="1"/>
</dbReference>
<dbReference type="InterPro" id="IPR002347">
    <property type="entry name" value="SDR_fam"/>
</dbReference>
<dbReference type="PRINTS" id="PR00080">
    <property type="entry name" value="SDRFAMILY"/>
</dbReference>
<keyword evidence="2" id="KW-0560">Oxidoreductase</keyword>
<name>A0ABP9RED8_9PSEU</name>
<evidence type="ECO:0000313" key="4">
    <source>
        <dbReference type="Proteomes" id="UP001428817"/>
    </source>
</evidence>
<dbReference type="Pfam" id="PF13561">
    <property type="entry name" value="adh_short_C2"/>
    <property type="match status" value="1"/>
</dbReference>
<evidence type="ECO:0000256" key="1">
    <source>
        <dbReference type="ARBA" id="ARBA00006484"/>
    </source>
</evidence>
<dbReference type="InterPro" id="IPR020904">
    <property type="entry name" value="Sc_DH/Rdtase_CS"/>
</dbReference>
<dbReference type="RefSeq" id="WP_185060729.1">
    <property type="nucleotide sequence ID" value="NZ_BAABJP010000067.1"/>
</dbReference>
<dbReference type="PRINTS" id="PR00081">
    <property type="entry name" value="GDHRDH"/>
</dbReference>
<gene>
    <name evidence="3" type="ORF">GCM10023321_82240</name>
</gene>